<dbReference type="Gene3D" id="1.25.40.20">
    <property type="entry name" value="Ankyrin repeat-containing domain"/>
    <property type="match status" value="1"/>
</dbReference>
<organism evidence="6 7">
    <name type="scientific">Lottia gigantea</name>
    <name type="common">Giant owl limpet</name>
    <dbReference type="NCBI Taxonomy" id="225164"/>
    <lineage>
        <taxon>Eukaryota</taxon>
        <taxon>Metazoa</taxon>
        <taxon>Spiralia</taxon>
        <taxon>Lophotrochozoa</taxon>
        <taxon>Mollusca</taxon>
        <taxon>Gastropoda</taxon>
        <taxon>Patellogastropoda</taxon>
        <taxon>Lottioidea</taxon>
        <taxon>Lottiidae</taxon>
        <taxon>Lottia</taxon>
    </lineage>
</organism>
<accession>V4AB59</accession>
<evidence type="ECO:0000256" key="5">
    <source>
        <dbReference type="PROSITE-ProRule" id="PRU00023"/>
    </source>
</evidence>
<evidence type="ECO:0000256" key="1">
    <source>
        <dbReference type="ARBA" id="ARBA00022553"/>
    </source>
</evidence>
<proteinExistence type="predicted"/>
<dbReference type="STRING" id="225164.V4AB59"/>
<dbReference type="Pfam" id="PF12796">
    <property type="entry name" value="Ank_2"/>
    <property type="match status" value="1"/>
</dbReference>
<keyword evidence="3 5" id="KW-0040">ANK repeat</keyword>
<dbReference type="AlphaFoldDB" id="V4AB59"/>
<dbReference type="HOGENOM" id="CLU_049797_0_0_1"/>
<dbReference type="PANTHER" id="PTHR24168:SF21">
    <property type="entry name" value="KANK, ISOFORM D"/>
    <property type="match status" value="1"/>
</dbReference>
<feature type="repeat" description="ANK" evidence="5">
    <location>
        <begin position="95"/>
        <end position="120"/>
    </location>
</feature>
<dbReference type="OMA" id="SISHEWF"/>
<evidence type="ECO:0000256" key="2">
    <source>
        <dbReference type="ARBA" id="ARBA00022737"/>
    </source>
</evidence>
<dbReference type="PRINTS" id="PR01415">
    <property type="entry name" value="ANKYRIN"/>
</dbReference>
<dbReference type="OrthoDB" id="5406014at2759"/>
<protein>
    <submittedName>
        <fullName evidence="6">Uncharacterized protein</fullName>
    </submittedName>
</protein>
<gene>
    <name evidence="6" type="ORF">LOTGIDRAFT_212772</name>
</gene>
<sequence>MVTSGFQMFDQNIRETYDLSVELRQSCETLSTYLQDSTTVKTEQLNSAVAIIKKEWFKIINNKFVNSYEVEDYMSSFNELSNSLLKYVVNISDDNGNTAIHYAVSNCNYEVVSLLMDTEAVDIDKPNKAGYTPIMLAALTNNLTAEHRQVVFSLFSRGNINAKASQAGQTALMLAVSHGRTNMVRLLLDSGADINERDFDGSTALMCACEHGHTDIVKMLLGQPDCDANLRDNDGSTALEIAMEAGFKDIGVILYAHLNFTKPLSPGILKGRKTSN</sequence>
<dbReference type="PROSITE" id="PS50088">
    <property type="entry name" value="ANK_REPEAT"/>
    <property type="match status" value="3"/>
</dbReference>
<name>V4AB59_LOTGI</name>
<keyword evidence="7" id="KW-1185">Reference proteome</keyword>
<dbReference type="GeneID" id="20246382"/>
<dbReference type="Pfam" id="PF13637">
    <property type="entry name" value="Ank_4"/>
    <property type="match status" value="1"/>
</dbReference>
<dbReference type="SUPFAM" id="SSF48403">
    <property type="entry name" value="Ankyrin repeat"/>
    <property type="match status" value="1"/>
</dbReference>
<dbReference type="InterPro" id="IPR047184">
    <property type="entry name" value="KANK1-4"/>
</dbReference>
<dbReference type="EMBL" id="KB200521">
    <property type="protein sequence ID" value="ESP01234.1"/>
    <property type="molecule type" value="Genomic_DNA"/>
</dbReference>
<dbReference type="CTD" id="20246382"/>
<dbReference type="KEGG" id="lgi:LOTGIDRAFT_212772"/>
<dbReference type="GO" id="GO:0005856">
    <property type="term" value="C:cytoskeleton"/>
    <property type="evidence" value="ECO:0007669"/>
    <property type="project" value="TreeGrafter"/>
</dbReference>
<dbReference type="GO" id="GO:0030837">
    <property type="term" value="P:negative regulation of actin filament polymerization"/>
    <property type="evidence" value="ECO:0007669"/>
    <property type="project" value="InterPro"/>
</dbReference>
<dbReference type="FunFam" id="1.25.40.20:FF:000017">
    <property type="entry name" value="KN motif and ankyrin repeat domain-containing protein 1"/>
    <property type="match status" value="1"/>
</dbReference>
<evidence type="ECO:0000256" key="4">
    <source>
        <dbReference type="ARBA" id="ARBA00023054"/>
    </source>
</evidence>
<dbReference type="PANTHER" id="PTHR24168">
    <property type="entry name" value="KN MOTIF AND ANKYRIN REPEAT DOMAIN-CONTAINING"/>
    <property type="match status" value="1"/>
</dbReference>
<dbReference type="GO" id="GO:0005737">
    <property type="term" value="C:cytoplasm"/>
    <property type="evidence" value="ECO:0007669"/>
    <property type="project" value="TreeGrafter"/>
</dbReference>
<dbReference type="InterPro" id="IPR002110">
    <property type="entry name" value="Ankyrin_rpt"/>
</dbReference>
<dbReference type="SMART" id="SM00248">
    <property type="entry name" value="ANK"/>
    <property type="match status" value="5"/>
</dbReference>
<evidence type="ECO:0000313" key="6">
    <source>
        <dbReference type="EMBL" id="ESP01234.1"/>
    </source>
</evidence>
<evidence type="ECO:0000313" key="7">
    <source>
        <dbReference type="Proteomes" id="UP000030746"/>
    </source>
</evidence>
<dbReference type="InterPro" id="IPR036770">
    <property type="entry name" value="Ankyrin_rpt-contain_sf"/>
</dbReference>
<keyword evidence="2" id="KW-0677">Repeat</keyword>
<keyword evidence="1" id="KW-0597">Phosphoprotein</keyword>
<dbReference type="Proteomes" id="UP000030746">
    <property type="component" value="Unassembled WGS sequence"/>
</dbReference>
<feature type="repeat" description="ANK" evidence="5">
    <location>
        <begin position="200"/>
        <end position="221"/>
    </location>
</feature>
<dbReference type="RefSeq" id="XP_009047868.1">
    <property type="nucleotide sequence ID" value="XM_009049620.1"/>
</dbReference>
<dbReference type="PROSITE" id="PS50297">
    <property type="entry name" value="ANK_REP_REGION"/>
    <property type="match status" value="3"/>
</dbReference>
<keyword evidence="4" id="KW-0175">Coiled coil</keyword>
<feature type="repeat" description="ANK" evidence="5">
    <location>
        <begin position="167"/>
        <end position="199"/>
    </location>
</feature>
<evidence type="ECO:0000256" key="3">
    <source>
        <dbReference type="ARBA" id="ARBA00023043"/>
    </source>
</evidence>
<reference evidence="6 7" key="1">
    <citation type="journal article" date="2013" name="Nature">
        <title>Insights into bilaterian evolution from three spiralian genomes.</title>
        <authorList>
            <person name="Simakov O."/>
            <person name="Marletaz F."/>
            <person name="Cho S.J."/>
            <person name="Edsinger-Gonzales E."/>
            <person name="Havlak P."/>
            <person name="Hellsten U."/>
            <person name="Kuo D.H."/>
            <person name="Larsson T."/>
            <person name="Lv J."/>
            <person name="Arendt D."/>
            <person name="Savage R."/>
            <person name="Osoegawa K."/>
            <person name="de Jong P."/>
            <person name="Grimwood J."/>
            <person name="Chapman J.A."/>
            <person name="Shapiro H."/>
            <person name="Aerts A."/>
            <person name="Otillar R.P."/>
            <person name="Terry A.Y."/>
            <person name="Boore J.L."/>
            <person name="Grigoriev I.V."/>
            <person name="Lindberg D.R."/>
            <person name="Seaver E.C."/>
            <person name="Weisblat D.A."/>
            <person name="Putnam N.H."/>
            <person name="Rokhsar D.S."/>
        </authorList>
    </citation>
    <scope>NUCLEOTIDE SEQUENCE [LARGE SCALE GENOMIC DNA]</scope>
</reference>